<gene>
    <name evidence="1" type="ORF">SAMN04488105_102107</name>
</gene>
<proteinExistence type="predicted"/>
<dbReference type="Proteomes" id="UP000198994">
    <property type="component" value="Unassembled WGS sequence"/>
</dbReference>
<evidence type="ECO:0000313" key="1">
    <source>
        <dbReference type="EMBL" id="SDE25096.1"/>
    </source>
</evidence>
<dbReference type="EMBL" id="FNAV01000002">
    <property type="protein sequence ID" value="SDE25096.1"/>
    <property type="molecule type" value="Genomic_DNA"/>
</dbReference>
<dbReference type="STRING" id="282683.SAMN04488105_102107"/>
<protein>
    <recommendedName>
        <fullName evidence="3">Dihydroorotate dehydrogenase</fullName>
    </recommendedName>
</protein>
<accession>A0A1G7BFD1</accession>
<organism evidence="1 2">
    <name type="scientific">Salipiger thiooxidans</name>
    <dbReference type="NCBI Taxonomy" id="282683"/>
    <lineage>
        <taxon>Bacteria</taxon>
        <taxon>Pseudomonadati</taxon>
        <taxon>Pseudomonadota</taxon>
        <taxon>Alphaproteobacteria</taxon>
        <taxon>Rhodobacterales</taxon>
        <taxon>Roseobacteraceae</taxon>
        <taxon>Salipiger</taxon>
    </lineage>
</organism>
<name>A0A1G7BFD1_9RHOB</name>
<keyword evidence="2" id="KW-1185">Reference proteome</keyword>
<dbReference type="RefSeq" id="WP_242661611.1">
    <property type="nucleotide sequence ID" value="NZ_FNAV01000002.1"/>
</dbReference>
<dbReference type="AlphaFoldDB" id="A0A1G7BFD1"/>
<reference evidence="2" key="1">
    <citation type="submission" date="2016-10" db="EMBL/GenBank/DDBJ databases">
        <authorList>
            <person name="Varghese N."/>
            <person name="Submissions S."/>
        </authorList>
    </citation>
    <scope>NUCLEOTIDE SEQUENCE [LARGE SCALE GENOMIC DNA]</scope>
    <source>
        <strain evidence="2">DSM 10146</strain>
    </source>
</reference>
<evidence type="ECO:0000313" key="2">
    <source>
        <dbReference type="Proteomes" id="UP000198994"/>
    </source>
</evidence>
<evidence type="ECO:0008006" key="3">
    <source>
        <dbReference type="Google" id="ProtNLM"/>
    </source>
</evidence>
<sequence length="131" mass="13480">MTDKRKAEEGAMAPWFEAARADAPAPSGDWLARMERLALDEMPSPRPDPAAEAAPAARRGLGARLGTSLRDVLGAVGGWPAMAGLVAACATGVWFGAVPPSGVSDWLSVSAADSVMTLEPTSGFDDVMLGL</sequence>